<accession>A0A7S3DII1</accession>
<evidence type="ECO:0000259" key="7">
    <source>
        <dbReference type="PROSITE" id="PS50066"/>
    </source>
</evidence>
<evidence type="ECO:0000256" key="1">
    <source>
        <dbReference type="ARBA" id="ARBA00004123"/>
    </source>
</evidence>
<dbReference type="EMBL" id="HBIB01032650">
    <property type="protein sequence ID" value="CAE0258894.1"/>
    <property type="molecule type" value="Transcribed_RNA"/>
</dbReference>
<keyword evidence="2" id="KW-0805">Transcription regulation</keyword>
<dbReference type="EMBL" id="HBIB01032641">
    <property type="protein sequence ID" value="CAE0258890.1"/>
    <property type="molecule type" value="Transcribed_RNA"/>
</dbReference>
<evidence type="ECO:0000256" key="2">
    <source>
        <dbReference type="ARBA" id="ARBA00023015"/>
    </source>
</evidence>
<feature type="domain" description="MADS-box" evidence="7">
    <location>
        <begin position="1"/>
        <end position="61"/>
    </location>
</feature>
<dbReference type="PANTHER" id="PTHR11945:SF23">
    <property type="entry name" value="MYOCYTE-SPECIFIC ENHANCER FACTOR 2D"/>
    <property type="match status" value="1"/>
</dbReference>
<dbReference type="EMBL" id="HBIB01032654">
    <property type="protein sequence ID" value="CAE0258898.1"/>
    <property type="molecule type" value="Transcribed_RNA"/>
</dbReference>
<dbReference type="SMART" id="SM00432">
    <property type="entry name" value="MADS"/>
    <property type="match status" value="1"/>
</dbReference>
<evidence type="ECO:0000313" key="8">
    <source>
        <dbReference type="EMBL" id="CAE0258890.1"/>
    </source>
</evidence>
<evidence type="ECO:0000313" key="11">
    <source>
        <dbReference type="EMBL" id="CAE0258898.1"/>
    </source>
</evidence>
<dbReference type="PROSITE" id="PS50066">
    <property type="entry name" value="MADS_BOX_2"/>
    <property type="match status" value="1"/>
</dbReference>
<keyword evidence="5" id="KW-0539">Nucleus</keyword>
<dbReference type="GO" id="GO:0005634">
    <property type="term" value="C:nucleus"/>
    <property type="evidence" value="ECO:0007669"/>
    <property type="project" value="UniProtKB-SubCell"/>
</dbReference>
<evidence type="ECO:0000256" key="3">
    <source>
        <dbReference type="ARBA" id="ARBA00023125"/>
    </source>
</evidence>
<dbReference type="Pfam" id="PF00319">
    <property type="entry name" value="SRF-TF"/>
    <property type="match status" value="1"/>
</dbReference>
<organism evidence="8">
    <name type="scientific">Palpitomonas bilix</name>
    <dbReference type="NCBI Taxonomy" id="652834"/>
    <lineage>
        <taxon>Eukaryota</taxon>
        <taxon>Eukaryota incertae sedis</taxon>
    </lineage>
</organism>
<protein>
    <recommendedName>
        <fullName evidence="7">MADS-box domain-containing protein</fullName>
    </recommendedName>
</protein>
<dbReference type="PROSITE" id="PS00350">
    <property type="entry name" value="MADS_BOX_1"/>
    <property type="match status" value="1"/>
</dbReference>
<dbReference type="CDD" id="cd00265">
    <property type="entry name" value="MADS_MEF2_like"/>
    <property type="match status" value="1"/>
</dbReference>
<evidence type="ECO:0000256" key="5">
    <source>
        <dbReference type="ARBA" id="ARBA00023242"/>
    </source>
</evidence>
<dbReference type="InterPro" id="IPR033896">
    <property type="entry name" value="MEF2-like_N"/>
</dbReference>
<gene>
    <name evidence="8" type="ORF">PBIL07802_LOCUS21157</name>
    <name evidence="9" type="ORF">PBIL07802_LOCUS21158</name>
    <name evidence="10" type="ORF">PBIL07802_LOCUS21161</name>
    <name evidence="11" type="ORF">PBIL07802_LOCUS21165</name>
    <name evidence="12" type="ORF">PBIL07802_LOCUS21166</name>
    <name evidence="13" type="ORF">PBIL07802_LOCUS21168</name>
</gene>
<dbReference type="GO" id="GO:0046983">
    <property type="term" value="F:protein dimerization activity"/>
    <property type="evidence" value="ECO:0007669"/>
    <property type="project" value="InterPro"/>
</dbReference>
<evidence type="ECO:0000313" key="13">
    <source>
        <dbReference type="EMBL" id="CAE0258901.1"/>
    </source>
</evidence>
<sequence>MGRRKIAIERINDERNRSVTFTKRKNGLFKKAIELSVLCDCEIALIVFNSSQKLYQYCSTDMDKVLLKYTECPEAQENRTNDDYGHYSGSGKKSGDEHDEEPDGEGEFPPLPLVSGLPQEDRTGFRGAGGLHDVSVDRRTSDPLYVKQERQDRALQGGERRGREKRQKRE</sequence>
<dbReference type="GO" id="GO:0045944">
    <property type="term" value="P:positive regulation of transcription by RNA polymerase II"/>
    <property type="evidence" value="ECO:0007669"/>
    <property type="project" value="InterPro"/>
</dbReference>
<feature type="compositionally biased region" description="Basic and acidic residues" evidence="6">
    <location>
        <begin position="76"/>
        <end position="85"/>
    </location>
</feature>
<dbReference type="EMBL" id="HBIB01032655">
    <property type="protein sequence ID" value="CAE0258899.1"/>
    <property type="molecule type" value="Transcribed_RNA"/>
</dbReference>
<feature type="region of interest" description="Disordered" evidence="6">
    <location>
        <begin position="75"/>
        <end position="170"/>
    </location>
</feature>
<feature type="compositionally biased region" description="Basic and acidic residues" evidence="6">
    <location>
        <begin position="134"/>
        <end position="162"/>
    </location>
</feature>
<dbReference type="GO" id="GO:0030154">
    <property type="term" value="P:cell differentiation"/>
    <property type="evidence" value="ECO:0007669"/>
    <property type="project" value="TreeGrafter"/>
</dbReference>
<dbReference type="SUPFAM" id="SSF55455">
    <property type="entry name" value="SRF-like"/>
    <property type="match status" value="1"/>
</dbReference>
<evidence type="ECO:0000313" key="12">
    <source>
        <dbReference type="EMBL" id="CAE0258899.1"/>
    </source>
</evidence>
<name>A0A7S3DII1_9EUKA</name>
<dbReference type="GO" id="GO:0000981">
    <property type="term" value="F:DNA-binding transcription factor activity, RNA polymerase II-specific"/>
    <property type="evidence" value="ECO:0007669"/>
    <property type="project" value="TreeGrafter"/>
</dbReference>
<dbReference type="InterPro" id="IPR002100">
    <property type="entry name" value="TF_MADSbox"/>
</dbReference>
<evidence type="ECO:0000256" key="4">
    <source>
        <dbReference type="ARBA" id="ARBA00023163"/>
    </source>
</evidence>
<reference evidence="8" key="1">
    <citation type="submission" date="2021-01" db="EMBL/GenBank/DDBJ databases">
        <authorList>
            <person name="Corre E."/>
            <person name="Pelletier E."/>
            <person name="Niang G."/>
            <person name="Scheremetjew M."/>
            <person name="Finn R."/>
            <person name="Kale V."/>
            <person name="Holt S."/>
            <person name="Cochrane G."/>
            <person name="Meng A."/>
            <person name="Brown T."/>
            <person name="Cohen L."/>
        </authorList>
    </citation>
    <scope>NUCLEOTIDE SEQUENCE</scope>
    <source>
        <strain evidence="8">NIES-2562</strain>
    </source>
</reference>
<keyword evidence="3" id="KW-0238">DNA-binding</keyword>
<evidence type="ECO:0000313" key="9">
    <source>
        <dbReference type="EMBL" id="CAE0258891.1"/>
    </source>
</evidence>
<evidence type="ECO:0000256" key="6">
    <source>
        <dbReference type="SAM" id="MobiDB-lite"/>
    </source>
</evidence>
<dbReference type="PANTHER" id="PTHR11945">
    <property type="entry name" value="MADS BOX PROTEIN"/>
    <property type="match status" value="1"/>
</dbReference>
<dbReference type="EMBL" id="HBIB01032657">
    <property type="protein sequence ID" value="CAE0258901.1"/>
    <property type="molecule type" value="Transcribed_RNA"/>
</dbReference>
<dbReference type="AlphaFoldDB" id="A0A7S3DII1"/>
<evidence type="ECO:0000313" key="10">
    <source>
        <dbReference type="EMBL" id="CAE0258894.1"/>
    </source>
</evidence>
<comment type="subcellular location">
    <subcellularLocation>
        <location evidence="1">Nucleus</location>
    </subcellularLocation>
</comment>
<dbReference type="PRINTS" id="PR00404">
    <property type="entry name" value="MADSDOMAIN"/>
</dbReference>
<dbReference type="InterPro" id="IPR036879">
    <property type="entry name" value="TF_MADSbox_sf"/>
</dbReference>
<keyword evidence="4" id="KW-0804">Transcription</keyword>
<dbReference type="Gene3D" id="3.40.1810.10">
    <property type="entry name" value="Transcription factor, MADS-box"/>
    <property type="match status" value="1"/>
</dbReference>
<feature type="compositionally biased region" description="Acidic residues" evidence="6">
    <location>
        <begin position="97"/>
        <end position="106"/>
    </location>
</feature>
<proteinExistence type="predicted"/>
<dbReference type="EMBL" id="HBIB01032644">
    <property type="protein sequence ID" value="CAE0258891.1"/>
    <property type="molecule type" value="Transcribed_RNA"/>
</dbReference>
<dbReference type="GO" id="GO:0000978">
    <property type="term" value="F:RNA polymerase II cis-regulatory region sequence-specific DNA binding"/>
    <property type="evidence" value="ECO:0007669"/>
    <property type="project" value="TreeGrafter"/>
</dbReference>